<reference evidence="3" key="1">
    <citation type="submission" date="2016-10" db="EMBL/GenBank/DDBJ databases">
        <authorList>
            <person name="Varghese N."/>
            <person name="Submissions S."/>
        </authorList>
    </citation>
    <scope>NUCLEOTIDE SEQUENCE [LARGE SCALE GENOMIC DNA]</scope>
    <source>
        <strain evidence="3">DSM 26893</strain>
    </source>
</reference>
<evidence type="ECO:0000313" key="2">
    <source>
        <dbReference type="EMBL" id="SEM68660.1"/>
    </source>
</evidence>
<accession>A0A1H8AD55</accession>
<evidence type="ECO:0000256" key="1">
    <source>
        <dbReference type="SAM" id="SignalP"/>
    </source>
</evidence>
<dbReference type="EMBL" id="FOCM01000001">
    <property type="protein sequence ID" value="SEM68660.1"/>
    <property type="molecule type" value="Genomic_DNA"/>
</dbReference>
<name>A0A1H8AD55_9RHOB</name>
<dbReference type="Proteomes" id="UP000199372">
    <property type="component" value="Unassembled WGS sequence"/>
</dbReference>
<proteinExistence type="predicted"/>
<feature type="signal peptide" evidence="1">
    <location>
        <begin position="1"/>
        <end position="27"/>
    </location>
</feature>
<feature type="chain" id="PRO_5011622767" evidence="1">
    <location>
        <begin position="28"/>
        <end position="115"/>
    </location>
</feature>
<gene>
    <name evidence="2" type="ORF">SAMN04488011_101117</name>
</gene>
<evidence type="ECO:0000313" key="3">
    <source>
        <dbReference type="Proteomes" id="UP000199372"/>
    </source>
</evidence>
<keyword evidence="1" id="KW-0732">Signal</keyword>
<sequence>MFRRMSVIRTILLAALTALLLPWAAYASPMAGAALGGSAASAEMGDLRASGVDVASAKRDCKGKSILGASCGPDLAIATDAGFTRPAEVSVPRSHMDATSSPRRVAWAVWDPPRG</sequence>
<dbReference type="AlphaFoldDB" id="A0A1H8AD55"/>
<organism evidence="2 3">
    <name type="scientific">Palleronia pelagia</name>
    <dbReference type="NCBI Taxonomy" id="387096"/>
    <lineage>
        <taxon>Bacteria</taxon>
        <taxon>Pseudomonadati</taxon>
        <taxon>Pseudomonadota</taxon>
        <taxon>Alphaproteobacteria</taxon>
        <taxon>Rhodobacterales</taxon>
        <taxon>Roseobacteraceae</taxon>
        <taxon>Palleronia</taxon>
    </lineage>
</organism>
<protein>
    <submittedName>
        <fullName evidence="2">Uncharacterized protein</fullName>
    </submittedName>
</protein>
<keyword evidence="3" id="KW-1185">Reference proteome</keyword>